<dbReference type="Gene3D" id="2.20.100.10">
    <property type="entry name" value="Thrombospondin type-1 (TSP1) repeat"/>
    <property type="match status" value="3"/>
</dbReference>
<dbReference type="Pfam" id="PF01759">
    <property type="entry name" value="NTR"/>
    <property type="match status" value="2"/>
</dbReference>
<dbReference type="InterPro" id="IPR013273">
    <property type="entry name" value="ADAMTS/ADAMTS-like"/>
</dbReference>
<evidence type="ECO:0000313" key="9">
    <source>
        <dbReference type="Proteomes" id="UP001249851"/>
    </source>
</evidence>
<dbReference type="FunFam" id="2.20.100.10:FF:000001">
    <property type="entry name" value="semaphorin-5A isoform X1"/>
    <property type="match status" value="1"/>
</dbReference>
<feature type="region of interest" description="Disordered" evidence="5">
    <location>
        <begin position="1004"/>
        <end position="1033"/>
    </location>
</feature>
<dbReference type="Pfam" id="PF05986">
    <property type="entry name" value="ADAMTS_spacer1"/>
    <property type="match status" value="1"/>
</dbReference>
<organism evidence="8 9">
    <name type="scientific">Acropora cervicornis</name>
    <name type="common">Staghorn coral</name>
    <dbReference type="NCBI Taxonomy" id="6130"/>
    <lineage>
        <taxon>Eukaryota</taxon>
        <taxon>Metazoa</taxon>
        <taxon>Cnidaria</taxon>
        <taxon>Anthozoa</taxon>
        <taxon>Hexacorallia</taxon>
        <taxon>Scleractinia</taxon>
        <taxon>Astrocoeniina</taxon>
        <taxon>Acroporidae</taxon>
        <taxon>Acropora</taxon>
    </lineage>
</organism>
<feature type="disulfide bond" evidence="4">
    <location>
        <begin position="73"/>
        <end position="81"/>
    </location>
</feature>
<dbReference type="InterPro" id="IPR000884">
    <property type="entry name" value="TSP1_rpt"/>
</dbReference>
<feature type="region of interest" description="Disordered" evidence="5">
    <location>
        <begin position="1724"/>
        <end position="1756"/>
    </location>
</feature>
<dbReference type="GO" id="GO:0031012">
    <property type="term" value="C:extracellular matrix"/>
    <property type="evidence" value="ECO:0007669"/>
    <property type="project" value="TreeGrafter"/>
</dbReference>
<feature type="compositionally biased region" description="Basic and acidic residues" evidence="5">
    <location>
        <begin position="526"/>
        <end position="539"/>
    </location>
</feature>
<dbReference type="Pfam" id="PF00090">
    <property type="entry name" value="TSP_1"/>
    <property type="match status" value="3"/>
</dbReference>
<dbReference type="InterPro" id="IPR045371">
    <property type="entry name" value="ADAMTS_CR_3"/>
</dbReference>
<dbReference type="GO" id="GO:0006508">
    <property type="term" value="P:proteolysis"/>
    <property type="evidence" value="ECO:0007669"/>
    <property type="project" value="TreeGrafter"/>
</dbReference>
<feature type="compositionally biased region" description="Low complexity" evidence="5">
    <location>
        <begin position="1213"/>
        <end position="1225"/>
    </location>
</feature>
<dbReference type="GO" id="GO:0030198">
    <property type="term" value="P:extracellular matrix organization"/>
    <property type="evidence" value="ECO:0007669"/>
    <property type="project" value="InterPro"/>
</dbReference>
<feature type="compositionally biased region" description="Polar residues" evidence="5">
    <location>
        <begin position="1724"/>
        <end position="1737"/>
    </location>
</feature>
<accession>A0AAD9VBB3</accession>
<evidence type="ECO:0000313" key="8">
    <source>
        <dbReference type="EMBL" id="KAK2568054.1"/>
    </source>
</evidence>
<protein>
    <submittedName>
        <fullName evidence="8">Papilin</fullName>
    </submittedName>
</protein>
<comment type="caution">
    <text evidence="8">The sequence shown here is derived from an EMBL/GenBank/DDBJ whole genome shotgun (WGS) entry which is preliminary data.</text>
</comment>
<gene>
    <name evidence="8" type="ORF">P5673_007969</name>
</gene>
<feature type="region of interest" description="Disordered" evidence="5">
    <location>
        <begin position="2055"/>
        <end position="2076"/>
    </location>
</feature>
<dbReference type="InterPro" id="IPR008993">
    <property type="entry name" value="TIMP-like_OB-fold"/>
</dbReference>
<feature type="domain" description="NTR" evidence="7">
    <location>
        <begin position="2054"/>
        <end position="2175"/>
    </location>
</feature>
<evidence type="ECO:0000256" key="5">
    <source>
        <dbReference type="SAM" id="MobiDB-lite"/>
    </source>
</evidence>
<dbReference type="PROSITE" id="PS50092">
    <property type="entry name" value="TSP1"/>
    <property type="match status" value="3"/>
</dbReference>
<keyword evidence="6" id="KW-0732">Signal</keyword>
<keyword evidence="2" id="KW-0964">Secreted</keyword>
<feature type="disulfide bond" evidence="4">
    <location>
        <begin position="62"/>
        <end position="96"/>
    </location>
</feature>
<feature type="compositionally biased region" description="Polar residues" evidence="5">
    <location>
        <begin position="1018"/>
        <end position="1033"/>
    </location>
</feature>
<sequence>MKAKLTSNAATRVLFVAVVVGLHGATNGQRQANTSDRLAQENQESEEQHYEWSVWSPCSRTCGTGIQFRGKLCMRENRQLCVKQPRNYQTCNTQECPPGSASFRDAQCSLFNRRDIFINGQKARWISYMRGDNQCSLFCYPYGEELYYYFGKAKDGTPCSKEPNGVCVRGRCKSVGCDKNLESGVVMDKCRICGGNSSECKPFRGRIQRLPAQFEKMSGYAKLVVIPQGSTSVLLTDSTWNYLAVRRQNGEYVVNGHRIINWSGWYSVGGVELKYRRSKDNFKETIEIFGPTSEDVFVTSLLTTGRLNASFEYWRPIKATHITQDEKGDKPSLEVQHQASLIEWGSWTACSASCGGGIKVRARGSTTVSSFRGGETEVKKCNVMPCNKMTADWSEWGRWDDCSASCGGGARIRFRSCKKPRGVDGIKSRCSGQSYALEQCNVQECPTEGSRPISSEVALSGKLVVSSTSEKIDSHFSRVFQSQSASGREVRGQEATIKQRESSITETGVGSPTSSTSRNSPSVSSLKRENIKSVSHRPDANISTAYTRSPRAWVSMSNGGDKDLLKTSLSSSKLEDTSSIRALLSLGDINVSAFSNKSVRKSYTSSRTHSTISVTQEHPGYAANDFFRSENPSILSLSYTVQSNSSLENPQITYFPPSFQSKRVHVTKTYSTDILTPQPLKNYQLRPSKQSYLSTGKPVERSSNAEGVVIPYSLQTSPSLVTVSAFSSSSETTDHNPFVTQAVPQSFSLTRKMETSVLDYINVPSVAETAPCTLSPTTKLMTPASASTQLSVGKPLPSTRTLSFPKSVVERSRFPVARAESSSPSSNQRTFLSPSPQFHVSLSKGETASHTVPLIRSTLKPQPGVDPSTSKSTGVAKDNFSATRSNVSSLPDVTSTSQNFAMAHSLSPLSSQGKFQESLTVQWMSLSPSSSKLQMSALNFDSRSELNFNESTRLVDSSSSFFKRSAVRSSANASRSFSTSANFFIASSQEDSFQRVTSDVPLGSRLPSFSRQEKTTLRLETSSPESSSGQPLQTSVPLSFRAMMLQETTGIGEKSVKHPLGMLKSETEIDLRTSNKGLLISFSSIASVVAKEENMFGSLSKDISFLAASIKEMSKGFSRGPSISLDYPGLLSEKEMVSLQLESTPTRAYWTYTSPSQLDTFISFRKKESLDTPRTFMASSSLQQAKSSPMAWCVNHTASCVLSASSQPPPSSSPSSSLSSSSLSTPSPPPSLSSSLLSSSSPSTSLFYSSSQLQPTRLLSRVSSSSSFSTSSTTSTPSTFLSQPAPSFYQFFSSLSSATPFLPPVSFSSSLTSLSPSILSSILPTPSSIPSTPSPPTPSLLSSYSSTSSISSLMSPFLSSYSSSLPHSSLNGYSFPKLTPPYSPFSSPSSPSSLSSTWLSSFGLGFRTSLSSLSMSSLSPSSFPPTISSESFPTTSPSSSSSSSLSSSLLSPFSLPTSSSSFSSFLLSFPWSSMVSSSLFLVSPLLPESPFSSLALSPSHSSLSWSSLSSSLLVLSMSSSLLPRSAPLSEYLNLSARNEMVTRADFLATSSSVEPFNLSTSGKLKVLRTTKDMANKEFLVSSKHITSSPHLLSFPTPTVTSSPGTETLPTLSNSDIQTPLSSAVRISKELFPWYLSSIVDDPNVRTRLVPLASSSVQFASLWRSSRDTSLSAEEFMTRLLHSSSRERVTTAFSVSSLSREPIHPSEVSFVETSSKGMRTIHINSSRSHNSLSLQPINLSEPPKGESKSSGSVLPDELGQAKSSQFAMSVFKETKSLRTSKMAVGLTLSTVDSSKISMSPLLDASLLLNNMTRLQSLTTSRLSEQTRTLSIFSLMQAKSNSLPTKGHLSTPATFISTWRSRTSPLASRPHNVSIVINFSQYGVSSMMSPLTSSVKTSVIYSLIDTLQILSSYQNMATLPSDNLSSAWKKEMIVDTLHPSRSSLFALKTSTTAAYSFSSVHKPFTLGENNISQTLRPREFLQKAPSIFGSSLQEFPNSPAATTTITPDESLDVATSLTKHETMSNVVRTFLMFSPPTKASSLSQSLMSASAKEAATQSHTIETSFRSPSTKGWTPPPTTVPETKLVHIRTITATIDTYQVFVIRSYKSSEISTVGTVWIPIDSCRCPFLVPGKEYLLMGQMTMVDSTRVGVKVRRDGYVEEWKGSLLRKLRAAKHRCWQEPTMRPTSLATTPIISSGGNCPPCRISKRRNKMFCQSDFAIRGRVVRSTFNRFSGERIYIVKVKSVYRSSVTIKKRQEVYALNDHCNCPNLVRGQQYVIMGKMNKIMSNEIRLLIPPRPYVKEWSSHMATKYKSISRICNT</sequence>
<keyword evidence="9" id="KW-1185">Reference proteome</keyword>
<dbReference type="SUPFAM" id="SSF50242">
    <property type="entry name" value="TIMP-like"/>
    <property type="match status" value="2"/>
</dbReference>
<feature type="compositionally biased region" description="Low complexity" evidence="5">
    <location>
        <begin position="511"/>
        <end position="525"/>
    </location>
</feature>
<dbReference type="InterPro" id="IPR036383">
    <property type="entry name" value="TSP1_rpt_sf"/>
</dbReference>
<feature type="compositionally biased region" description="Basic and acidic residues" evidence="5">
    <location>
        <begin position="488"/>
        <end position="503"/>
    </location>
</feature>
<feature type="region of interest" description="Disordered" evidence="5">
    <location>
        <begin position="855"/>
        <end position="877"/>
    </location>
</feature>
<evidence type="ECO:0000256" key="2">
    <source>
        <dbReference type="ARBA" id="ARBA00022525"/>
    </source>
</evidence>
<dbReference type="Proteomes" id="UP001249851">
    <property type="component" value="Unassembled WGS sequence"/>
</dbReference>
<feature type="compositionally biased region" description="Polar residues" evidence="5">
    <location>
        <begin position="820"/>
        <end position="838"/>
    </location>
</feature>
<evidence type="ECO:0000256" key="1">
    <source>
        <dbReference type="ARBA" id="ARBA00004613"/>
    </source>
</evidence>
<reference evidence="8" key="2">
    <citation type="journal article" date="2023" name="Science">
        <title>Genomic signatures of disease resistance in endangered staghorn corals.</title>
        <authorList>
            <person name="Vollmer S.V."/>
            <person name="Selwyn J.D."/>
            <person name="Despard B.A."/>
            <person name="Roesel C.L."/>
        </authorList>
    </citation>
    <scope>NUCLEOTIDE SEQUENCE</scope>
    <source>
        <strain evidence="8">K2</strain>
    </source>
</reference>
<dbReference type="SMART" id="SM00643">
    <property type="entry name" value="C345C"/>
    <property type="match status" value="1"/>
</dbReference>
<dbReference type="Gene3D" id="2.40.50.120">
    <property type="match status" value="2"/>
</dbReference>
<dbReference type="SMART" id="SM00209">
    <property type="entry name" value="TSP1"/>
    <property type="match status" value="3"/>
</dbReference>
<dbReference type="PANTHER" id="PTHR13723">
    <property type="entry name" value="ADAMTS A DISINTEGRIN AND METALLOPROTEASE WITH THROMBOSPONDIN MOTIFS PROTEASE"/>
    <property type="match status" value="1"/>
</dbReference>
<dbReference type="Pfam" id="PF19236">
    <property type="entry name" value="ADAMTS_CR_3"/>
    <property type="match status" value="1"/>
</dbReference>
<keyword evidence="3 4" id="KW-1015">Disulfide bond</keyword>
<dbReference type="PRINTS" id="PR01857">
    <property type="entry name" value="ADAMTSFAMILY"/>
</dbReference>
<feature type="signal peptide" evidence="6">
    <location>
        <begin position="1"/>
        <end position="28"/>
    </location>
</feature>
<evidence type="ECO:0000256" key="3">
    <source>
        <dbReference type="ARBA" id="ARBA00023157"/>
    </source>
</evidence>
<dbReference type="PROSITE" id="PS50189">
    <property type="entry name" value="NTR"/>
    <property type="match status" value="2"/>
</dbReference>
<dbReference type="InterPro" id="IPR001134">
    <property type="entry name" value="Netrin_domain"/>
</dbReference>
<proteinExistence type="predicted"/>
<feature type="region of interest" description="Disordered" evidence="5">
    <location>
        <begin position="1211"/>
        <end position="1237"/>
    </location>
</feature>
<dbReference type="GO" id="GO:0004222">
    <property type="term" value="F:metalloendopeptidase activity"/>
    <property type="evidence" value="ECO:0007669"/>
    <property type="project" value="TreeGrafter"/>
</dbReference>
<dbReference type="SUPFAM" id="SSF82895">
    <property type="entry name" value="TSP-1 type 1 repeat"/>
    <property type="match status" value="3"/>
</dbReference>
<evidence type="ECO:0000256" key="6">
    <source>
        <dbReference type="SAM" id="SignalP"/>
    </source>
</evidence>
<feature type="chain" id="PRO_5041897613" evidence="6">
    <location>
        <begin position="29"/>
        <end position="2318"/>
    </location>
</feature>
<dbReference type="InterPro" id="IPR050439">
    <property type="entry name" value="ADAMTS_ADAMTS-like"/>
</dbReference>
<dbReference type="Gene3D" id="2.60.120.830">
    <property type="match status" value="1"/>
</dbReference>
<reference evidence="8" key="1">
    <citation type="journal article" date="2023" name="G3 (Bethesda)">
        <title>Whole genome assembly and annotation of the endangered Caribbean coral Acropora cervicornis.</title>
        <authorList>
            <person name="Selwyn J.D."/>
            <person name="Vollmer S.V."/>
        </authorList>
    </citation>
    <scope>NUCLEOTIDE SEQUENCE</scope>
    <source>
        <strain evidence="8">K2</strain>
    </source>
</reference>
<dbReference type="InterPro" id="IPR010294">
    <property type="entry name" value="ADAMTS_spacer1"/>
</dbReference>
<evidence type="ECO:0000256" key="4">
    <source>
        <dbReference type="PIRSR" id="PIRSR613273-3"/>
    </source>
</evidence>
<feature type="region of interest" description="Disordered" evidence="5">
    <location>
        <begin position="815"/>
        <end position="838"/>
    </location>
</feature>
<comment type="subcellular location">
    <subcellularLocation>
        <location evidence="1">Secreted</location>
    </subcellularLocation>
</comment>
<feature type="domain" description="NTR" evidence="7">
    <location>
        <begin position="2198"/>
        <end position="2318"/>
    </location>
</feature>
<feature type="disulfide bond" evidence="4">
    <location>
        <begin position="58"/>
        <end position="91"/>
    </location>
</feature>
<dbReference type="InterPro" id="IPR018933">
    <property type="entry name" value="Netrin_module_non-TIMP"/>
</dbReference>
<dbReference type="GO" id="GO:0005576">
    <property type="term" value="C:extracellular region"/>
    <property type="evidence" value="ECO:0007669"/>
    <property type="project" value="UniProtKB-SubCell"/>
</dbReference>
<dbReference type="PANTHER" id="PTHR13723:SF281">
    <property type="entry name" value="PAPILIN"/>
    <property type="match status" value="1"/>
</dbReference>
<name>A0AAD9VBB3_ACRCE</name>
<evidence type="ECO:0000259" key="7">
    <source>
        <dbReference type="PROSITE" id="PS50189"/>
    </source>
</evidence>
<dbReference type="EMBL" id="JARQWQ010000013">
    <property type="protein sequence ID" value="KAK2568054.1"/>
    <property type="molecule type" value="Genomic_DNA"/>
</dbReference>
<feature type="compositionally biased region" description="Polar residues" evidence="5">
    <location>
        <begin position="2055"/>
        <end position="2070"/>
    </location>
</feature>
<feature type="region of interest" description="Disordered" evidence="5">
    <location>
        <begin position="482"/>
        <end position="543"/>
    </location>
</feature>